<evidence type="ECO:0000256" key="2">
    <source>
        <dbReference type="ARBA" id="ARBA00003690"/>
    </source>
</evidence>
<comment type="function">
    <text evidence="2">May be involved in the metabolism of insect hormones and in the breakdown of synthetic insecticides.</text>
</comment>
<keyword evidence="6 11" id="KW-0349">Heme</keyword>
<dbReference type="Gene3D" id="1.10.630.10">
    <property type="entry name" value="Cytochrome P450"/>
    <property type="match status" value="1"/>
</dbReference>
<proteinExistence type="inferred from homology"/>
<keyword evidence="8 12" id="KW-0560">Oxidoreductase</keyword>
<evidence type="ECO:0008006" key="14">
    <source>
        <dbReference type="Google" id="ProtNLM"/>
    </source>
</evidence>
<dbReference type="GO" id="GO:0004497">
    <property type="term" value="F:monooxygenase activity"/>
    <property type="evidence" value="ECO:0007669"/>
    <property type="project" value="UniProtKB-KW"/>
</dbReference>
<keyword evidence="7 11" id="KW-0479">Metal-binding</keyword>
<dbReference type="GO" id="GO:0005506">
    <property type="term" value="F:iron ion binding"/>
    <property type="evidence" value="ECO:0007669"/>
    <property type="project" value="InterPro"/>
</dbReference>
<reference evidence="13" key="1">
    <citation type="submission" date="2020-11" db="EMBL/GenBank/DDBJ databases">
        <authorList>
            <person name="Tran Van P."/>
        </authorList>
    </citation>
    <scope>NUCLEOTIDE SEQUENCE</scope>
</reference>
<evidence type="ECO:0000256" key="11">
    <source>
        <dbReference type="PIRSR" id="PIRSR602403-1"/>
    </source>
</evidence>
<gene>
    <name evidence="13" type="ORF">TCEB3V08_LOCUS6385</name>
</gene>
<evidence type="ECO:0000256" key="6">
    <source>
        <dbReference type="ARBA" id="ARBA00022617"/>
    </source>
</evidence>
<evidence type="ECO:0000256" key="8">
    <source>
        <dbReference type="ARBA" id="ARBA00023002"/>
    </source>
</evidence>
<protein>
    <recommendedName>
        <fullName evidence="14">Cytochrome P450</fullName>
    </recommendedName>
</protein>
<accession>A0A7R9GZ89</accession>
<dbReference type="GO" id="GO:0020037">
    <property type="term" value="F:heme binding"/>
    <property type="evidence" value="ECO:0007669"/>
    <property type="project" value="InterPro"/>
</dbReference>
<comment type="subcellular location">
    <subcellularLocation>
        <location evidence="4">Endoplasmic reticulum membrane</location>
        <topology evidence="4">Peripheral membrane protein</topology>
    </subcellularLocation>
    <subcellularLocation>
        <location evidence="3">Microsome membrane</location>
        <topology evidence="3">Peripheral membrane protein</topology>
    </subcellularLocation>
</comment>
<dbReference type="InterPro" id="IPR002403">
    <property type="entry name" value="Cyt_P450_E_grp-IV"/>
</dbReference>
<feature type="binding site" description="axial binding residue" evidence="11">
    <location>
        <position position="102"/>
    </location>
    <ligand>
        <name>heme</name>
        <dbReference type="ChEBI" id="CHEBI:30413"/>
    </ligand>
    <ligandPart>
        <name>Fe</name>
        <dbReference type="ChEBI" id="CHEBI:18248"/>
    </ligandPart>
</feature>
<evidence type="ECO:0000256" key="1">
    <source>
        <dbReference type="ARBA" id="ARBA00001971"/>
    </source>
</evidence>
<comment type="similarity">
    <text evidence="5 12">Belongs to the cytochrome P450 family.</text>
</comment>
<keyword evidence="9 11" id="KW-0408">Iron</keyword>
<evidence type="ECO:0000256" key="10">
    <source>
        <dbReference type="ARBA" id="ARBA00023033"/>
    </source>
</evidence>
<comment type="cofactor">
    <cofactor evidence="1 11">
        <name>heme</name>
        <dbReference type="ChEBI" id="CHEBI:30413"/>
    </cofactor>
</comment>
<name>A0A7R9GZ89_TIMCR</name>
<dbReference type="InterPro" id="IPR017972">
    <property type="entry name" value="Cyt_P450_CS"/>
</dbReference>
<dbReference type="PANTHER" id="PTHR24291">
    <property type="entry name" value="CYTOCHROME P450 FAMILY 4"/>
    <property type="match status" value="1"/>
</dbReference>
<sequence length="158" mass="17880">MLDARSAYCLVSALVLDVVDTHFKRAGESIVCIIHVAEWPARRDGYTLPKGANIVIGVVALHRDHDYFPDPEKLDPERFSPENSQGRHPYQYIPFSAGPRNCIGQRFAMLEMKSTVSKVLRTFKLLPGSSTNTMEELTTELVLKSIKGMSLRLVYRRE</sequence>
<dbReference type="InterPro" id="IPR001128">
    <property type="entry name" value="Cyt_P450"/>
</dbReference>
<dbReference type="GO" id="GO:0005789">
    <property type="term" value="C:endoplasmic reticulum membrane"/>
    <property type="evidence" value="ECO:0007669"/>
    <property type="project" value="UniProtKB-SubCell"/>
</dbReference>
<organism evidence="13">
    <name type="scientific">Timema cristinae</name>
    <name type="common">Walking stick</name>
    <dbReference type="NCBI Taxonomy" id="61476"/>
    <lineage>
        <taxon>Eukaryota</taxon>
        <taxon>Metazoa</taxon>
        <taxon>Ecdysozoa</taxon>
        <taxon>Arthropoda</taxon>
        <taxon>Hexapoda</taxon>
        <taxon>Insecta</taxon>
        <taxon>Pterygota</taxon>
        <taxon>Neoptera</taxon>
        <taxon>Polyneoptera</taxon>
        <taxon>Phasmatodea</taxon>
        <taxon>Timematodea</taxon>
        <taxon>Timematoidea</taxon>
        <taxon>Timematidae</taxon>
        <taxon>Timema</taxon>
    </lineage>
</organism>
<dbReference type="InterPro" id="IPR036396">
    <property type="entry name" value="Cyt_P450_sf"/>
</dbReference>
<evidence type="ECO:0000256" key="7">
    <source>
        <dbReference type="ARBA" id="ARBA00022723"/>
    </source>
</evidence>
<keyword evidence="10 12" id="KW-0503">Monooxygenase</keyword>
<evidence type="ECO:0000256" key="3">
    <source>
        <dbReference type="ARBA" id="ARBA00004174"/>
    </source>
</evidence>
<dbReference type="EMBL" id="OC318493">
    <property type="protein sequence ID" value="CAD7402228.1"/>
    <property type="molecule type" value="Genomic_DNA"/>
</dbReference>
<dbReference type="AlphaFoldDB" id="A0A7R9GZ89"/>
<dbReference type="PRINTS" id="PR00465">
    <property type="entry name" value="EP450IV"/>
</dbReference>
<evidence type="ECO:0000256" key="9">
    <source>
        <dbReference type="ARBA" id="ARBA00023004"/>
    </source>
</evidence>
<evidence type="ECO:0000256" key="4">
    <source>
        <dbReference type="ARBA" id="ARBA00004406"/>
    </source>
</evidence>
<evidence type="ECO:0000313" key="13">
    <source>
        <dbReference type="EMBL" id="CAD7402228.1"/>
    </source>
</evidence>
<dbReference type="SUPFAM" id="SSF48264">
    <property type="entry name" value="Cytochrome P450"/>
    <property type="match status" value="1"/>
</dbReference>
<dbReference type="InterPro" id="IPR050196">
    <property type="entry name" value="Cytochrome_P450_Monoox"/>
</dbReference>
<dbReference type="PROSITE" id="PS00086">
    <property type="entry name" value="CYTOCHROME_P450"/>
    <property type="match status" value="1"/>
</dbReference>
<dbReference type="PANTHER" id="PTHR24291:SF187">
    <property type="entry name" value="CYTOCHROME P450 4AE1-RELATED"/>
    <property type="match status" value="1"/>
</dbReference>
<dbReference type="GO" id="GO:0016705">
    <property type="term" value="F:oxidoreductase activity, acting on paired donors, with incorporation or reduction of molecular oxygen"/>
    <property type="evidence" value="ECO:0007669"/>
    <property type="project" value="InterPro"/>
</dbReference>
<dbReference type="Pfam" id="PF00067">
    <property type="entry name" value="p450"/>
    <property type="match status" value="1"/>
</dbReference>
<evidence type="ECO:0000256" key="5">
    <source>
        <dbReference type="ARBA" id="ARBA00010617"/>
    </source>
</evidence>
<evidence type="ECO:0000256" key="12">
    <source>
        <dbReference type="RuleBase" id="RU000461"/>
    </source>
</evidence>